<evidence type="ECO:0000256" key="3">
    <source>
        <dbReference type="ARBA" id="ARBA00006577"/>
    </source>
</evidence>
<evidence type="ECO:0000256" key="5">
    <source>
        <dbReference type="ARBA" id="ARBA00022490"/>
    </source>
</evidence>
<dbReference type="PANTHER" id="PTHR47861:SF3">
    <property type="entry name" value="FKBP-TYPE PEPTIDYL-PROLYL CIS-TRANS ISOMERASE SLYD"/>
    <property type="match status" value="1"/>
</dbReference>
<evidence type="ECO:0000256" key="6">
    <source>
        <dbReference type="ARBA" id="ARBA00023110"/>
    </source>
</evidence>
<keyword evidence="7" id="KW-0143">Chaperone</keyword>
<name>A0A4R1BDA3_9PROT</name>
<evidence type="ECO:0000256" key="8">
    <source>
        <dbReference type="ARBA" id="ARBA00023235"/>
    </source>
</evidence>
<evidence type="ECO:0000256" key="7">
    <source>
        <dbReference type="ARBA" id="ARBA00023186"/>
    </source>
</evidence>
<comment type="catalytic activity">
    <reaction evidence="1">
        <text>[protein]-peptidylproline (omega=180) = [protein]-peptidylproline (omega=0)</text>
        <dbReference type="Rhea" id="RHEA:16237"/>
        <dbReference type="Rhea" id="RHEA-COMP:10747"/>
        <dbReference type="Rhea" id="RHEA-COMP:10748"/>
        <dbReference type="ChEBI" id="CHEBI:83833"/>
        <dbReference type="ChEBI" id="CHEBI:83834"/>
        <dbReference type="EC" id="5.2.1.8"/>
    </reaction>
</comment>
<dbReference type="EMBL" id="SJZB01000031">
    <property type="protein sequence ID" value="TCJ15050.1"/>
    <property type="molecule type" value="Genomic_DNA"/>
</dbReference>
<keyword evidence="5" id="KW-0963">Cytoplasm</keyword>
<sequence>MSEDVVSKHKVVYIRYSVLDEAGNVMGQQDMPTGYVHGAGSGLFDEIEHSLDGHKVGDRVEAILPAGAFGDRDPELVIEEDLDNVPPQIRYVGAEADLQNDNGDVLTFRVTAIADGRITLDGNSPMAGRVGRCVAEILSIRDASAEEIQSGFPAEQGAPKLH</sequence>
<dbReference type="Gene3D" id="3.10.50.40">
    <property type="match status" value="1"/>
</dbReference>
<evidence type="ECO:0000313" key="9">
    <source>
        <dbReference type="EMBL" id="TCJ15050.1"/>
    </source>
</evidence>
<evidence type="ECO:0000256" key="2">
    <source>
        <dbReference type="ARBA" id="ARBA00004496"/>
    </source>
</evidence>
<reference evidence="9 10" key="1">
    <citation type="submission" date="2019-03" db="EMBL/GenBank/DDBJ databases">
        <title>Genome sequence of Thiobacillaceae bacterium LSR1, a sulfur-oxidizing bacterium isolated from freshwater sediment.</title>
        <authorList>
            <person name="Li S."/>
        </authorList>
    </citation>
    <scope>NUCLEOTIDE SEQUENCE [LARGE SCALE GENOMIC DNA]</scope>
    <source>
        <strain evidence="9 10">LSR1</strain>
    </source>
</reference>
<accession>A0A4R1BDA3</accession>
<protein>
    <recommendedName>
        <fullName evidence="4">peptidylprolyl isomerase</fullName>
        <ecNumber evidence="4">5.2.1.8</ecNumber>
    </recommendedName>
</protein>
<dbReference type="OrthoDB" id="9808891at2"/>
<dbReference type="RefSeq" id="WP_131446509.1">
    <property type="nucleotide sequence ID" value="NZ_SJZB01000031.1"/>
</dbReference>
<dbReference type="InterPro" id="IPR046357">
    <property type="entry name" value="PPIase_dom_sf"/>
</dbReference>
<comment type="similarity">
    <text evidence="3">Belongs to the FKBP-type PPIase family.</text>
</comment>
<comment type="caution">
    <text evidence="9">The sequence shown here is derived from an EMBL/GenBank/DDBJ whole genome shotgun (WGS) entry which is preliminary data.</text>
</comment>
<organism evidence="9 10">
    <name type="scientific">Parasulfuritortus cantonensis</name>
    <dbReference type="NCBI Taxonomy" id="2528202"/>
    <lineage>
        <taxon>Bacteria</taxon>
        <taxon>Pseudomonadati</taxon>
        <taxon>Pseudomonadota</taxon>
        <taxon>Betaproteobacteria</taxon>
        <taxon>Nitrosomonadales</taxon>
        <taxon>Thiobacillaceae</taxon>
        <taxon>Parasulfuritortus</taxon>
    </lineage>
</organism>
<dbReference type="GO" id="GO:0003755">
    <property type="term" value="F:peptidyl-prolyl cis-trans isomerase activity"/>
    <property type="evidence" value="ECO:0007669"/>
    <property type="project" value="UniProtKB-KW"/>
</dbReference>
<dbReference type="AlphaFoldDB" id="A0A4R1BDA3"/>
<dbReference type="Proteomes" id="UP000295443">
    <property type="component" value="Unassembled WGS sequence"/>
</dbReference>
<dbReference type="EC" id="5.2.1.8" evidence="4"/>
<evidence type="ECO:0000256" key="4">
    <source>
        <dbReference type="ARBA" id="ARBA00013194"/>
    </source>
</evidence>
<dbReference type="GO" id="GO:0005737">
    <property type="term" value="C:cytoplasm"/>
    <property type="evidence" value="ECO:0007669"/>
    <property type="project" value="UniProtKB-SubCell"/>
</dbReference>
<comment type="subcellular location">
    <subcellularLocation>
        <location evidence="2">Cytoplasm</location>
    </subcellularLocation>
</comment>
<gene>
    <name evidence="9" type="ORF">EZJ19_08290</name>
</gene>
<keyword evidence="8 9" id="KW-0413">Isomerase</keyword>
<evidence type="ECO:0000313" key="10">
    <source>
        <dbReference type="Proteomes" id="UP000295443"/>
    </source>
</evidence>
<proteinExistence type="inferred from homology"/>
<dbReference type="PANTHER" id="PTHR47861">
    <property type="entry name" value="FKBP-TYPE PEPTIDYL-PROLYL CIS-TRANS ISOMERASE SLYD"/>
    <property type="match status" value="1"/>
</dbReference>
<keyword evidence="10" id="KW-1185">Reference proteome</keyword>
<dbReference type="SUPFAM" id="SSF54534">
    <property type="entry name" value="FKBP-like"/>
    <property type="match status" value="1"/>
</dbReference>
<evidence type="ECO:0000256" key="1">
    <source>
        <dbReference type="ARBA" id="ARBA00000971"/>
    </source>
</evidence>
<keyword evidence="6" id="KW-0697">Rotamase</keyword>